<dbReference type="Proteomes" id="UP000027345">
    <property type="component" value="Unassembled WGS sequence"/>
</dbReference>
<proteinExistence type="predicted"/>
<sequence length="102" mass="11073">MNDQARAAAERIFAAAAELGTTRQEAILVTRAVHAVKKGRPTEVALTDTPQHRRRKLAHVVGCELWDPALDADDVLAAVTSAGRTAPRERRTPREHQTSVAA</sequence>
<feature type="compositionally biased region" description="Basic and acidic residues" evidence="1">
    <location>
        <begin position="86"/>
        <end position="102"/>
    </location>
</feature>
<dbReference type="EMBL" id="JMQI01000019">
    <property type="protein sequence ID" value="KDN22493.1"/>
    <property type="molecule type" value="Genomic_DNA"/>
</dbReference>
<gene>
    <name evidence="2" type="ORF">DV20_09570</name>
</gene>
<evidence type="ECO:0000313" key="2">
    <source>
        <dbReference type="EMBL" id="KDN22493.1"/>
    </source>
</evidence>
<name>A0A066UE44_9PSEU</name>
<reference evidence="2 3" key="1">
    <citation type="submission" date="2014-05" db="EMBL/GenBank/DDBJ databases">
        <title>Draft genome sequence of Amycolatopsis rifamycinica DSM 46095.</title>
        <authorList>
            <person name="Lal R."/>
            <person name="Saxena A."/>
            <person name="Kumari R."/>
            <person name="Mukherjee U."/>
            <person name="Singh P."/>
            <person name="Sangwan N."/>
            <person name="Mahato N.K."/>
        </authorList>
    </citation>
    <scope>NUCLEOTIDE SEQUENCE [LARGE SCALE GENOMIC DNA]</scope>
    <source>
        <strain evidence="2 3">DSM 46095</strain>
    </source>
</reference>
<dbReference type="RefSeq" id="WP_051735868.1">
    <property type="nucleotide sequence ID" value="NZ_JMQI01000019.1"/>
</dbReference>
<protein>
    <submittedName>
        <fullName evidence="2">Uncharacterized protein</fullName>
    </submittedName>
</protein>
<evidence type="ECO:0000313" key="3">
    <source>
        <dbReference type="Proteomes" id="UP000027345"/>
    </source>
</evidence>
<dbReference type="OrthoDB" id="3633074at2"/>
<comment type="caution">
    <text evidence="2">The sequence shown here is derived from an EMBL/GenBank/DDBJ whole genome shotgun (WGS) entry which is preliminary data.</text>
</comment>
<dbReference type="AlphaFoldDB" id="A0A066UE44"/>
<feature type="region of interest" description="Disordered" evidence="1">
    <location>
        <begin position="81"/>
        <end position="102"/>
    </location>
</feature>
<organism evidence="2 3">
    <name type="scientific">Amycolatopsis rifamycinica</name>
    <dbReference type="NCBI Taxonomy" id="287986"/>
    <lineage>
        <taxon>Bacteria</taxon>
        <taxon>Bacillati</taxon>
        <taxon>Actinomycetota</taxon>
        <taxon>Actinomycetes</taxon>
        <taxon>Pseudonocardiales</taxon>
        <taxon>Pseudonocardiaceae</taxon>
        <taxon>Amycolatopsis</taxon>
    </lineage>
</organism>
<keyword evidence="3" id="KW-1185">Reference proteome</keyword>
<accession>A0A066UE44</accession>
<evidence type="ECO:0000256" key="1">
    <source>
        <dbReference type="SAM" id="MobiDB-lite"/>
    </source>
</evidence>
<dbReference type="STRING" id="287986.DV20_09570"/>